<protein>
    <submittedName>
        <fullName evidence="1">Uncharacterized protein</fullName>
    </submittedName>
</protein>
<accession>A0A7J6PBN2</accession>
<comment type="caution">
    <text evidence="1">The sequence shown here is derived from an EMBL/GenBank/DDBJ whole genome shotgun (WGS) entry which is preliminary data.</text>
</comment>
<dbReference type="OrthoDB" id="10298891at2759"/>
<name>A0A7J6PBN2_PEROL</name>
<evidence type="ECO:0000313" key="2">
    <source>
        <dbReference type="Proteomes" id="UP000541610"/>
    </source>
</evidence>
<dbReference type="EMBL" id="JABANP010000044">
    <property type="protein sequence ID" value="KAF4693525.1"/>
    <property type="molecule type" value="Genomic_DNA"/>
</dbReference>
<sequence length="318" mass="34667">MDSPQFIGVTKNQLSLRRRPCAFDDEHSKPGTAIHLQMLTLVRPTLAASESSISAGSSMPVLKILVLIALVGVYQLMVSAGVPERKDMFSNECIEPIPGPYPLDVVGYKPPGCFKVPKWDPPPPNYCFYLRRNATLLNAGILIIPNPGAQVQAMAALELFMIFSKTSAYPVDVGIWGEGVNAHDIDLPMGIKLSVQFSIPPCLKMGGYDVYSGKQINATTILTTKTTIPDIGTVSTVGYGNLSGYVDLKSQNHHLISHTTASGRAGTITSTVSYDFFNYAISPTRYDFYAFIDVQISAMKNGLLVYYEKRHPVFGGGY</sequence>
<proteinExistence type="predicted"/>
<dbReference type="Proteomes" id="UP000541610">
    <property type="component" value="Unassembled WGS sequence"/>
</dbReference>
<reference evidence="1 2" key="1">
    <citation type="submission" date="2020-04" db="EMBL/GenBank/DDBJ databases">
        <title>Perkinsus olseni comparative genomics.</title>
        <authorList>
            <person name="Bogema D.R."/>
        </authorList>
    </citation>
    <scope>NUCLEOTIDE SEQUENCE [LARGE SCALE GENOMIC DNA]</scope>
    <source>
        <strain evidence="1">00978-12</strain>
    </source>
</reference>
<evidence type="ECO:0000313" key="1">
    <source>
        <dbReference type="EMBL" id="KAF4693525.1"/>
    </source>
</evidence>
<dbReference type="AlphaFoldDB" id="A0A7J6PBN2"/>
<organism evidence="1 2">
    <name type="scientific">Perkinsus olseni</name>
    <name type="common">Perkinsus atlanticus</name>
    <dbReference type="NCBI Taxonomy" id="32597"/>
    <lineage>
        <taxon>Eukaryota</taxon>
        <taxon>Sar</taxon>
        <taxon>Alveolata</taxon>
        <taxon>Perkinsozoa</taxon>
        <taxon>Perkinsea</taxon>
        <taxon>Perkinsida</taxon>
        <taxon>Perkinsidae</taxon>
        <taxon>Perkinsus</taxon>
    </lineage>
</organism>
<gene>
    <name evidence="1" type="ORF">FOZ60_010705</name>
</gene>